<keyword evidence="4 6" id="KW-0378">Hydrolase</keyword>
<dbReference type="SUPFAM" id="SSF52743">
    <property type="entry name" value="Subtilisin-like"/>
    <property type="match status" value="1"/>
</dbReference>
<dbReference type="CDD" id="cd04077">
    <property type="entry name" value="Peptidases_S8_PCSK9_ProteinaseK_like"/>
    <property type="match status" value="1"/>
</dbReference>
<evidence type="ECO:0000256" key="6">
    <source>
        <dbReference type="PROSITE-ProRule" id="PRU01240"/>
    </source>
</evidence>
<feature type="active site" description="Charge relay system" evidence="6">
    <location>
        <position position="175"/>
    </location>
</feature>
<dbReference type="PROSITE" id="PS00136">
    <property type="entry name" value="SUBTILASE_ASP"/>
    <property type="match status" value="1"/>
</dbReference>
<dbReference type="InterPro" id="IPR034193">
    <property type="entry name" value="PCSK9_ProteinaseK-like"/>
</dbReference>
<dbReference type="InterPro" id="IPR036852">
    <property type="entry name" value="Peptidase_S8/S53_dom_sf"/>
</dbReference>
<sequence>MVNFKNLAFAATALFGLVNAAPTTAKVDSSKIIPGKYIITLKSDIAAADVDSHLSWVEDVHKRGLNKRAEQGVERTYKGKYGFQGYAGSFDKSTVEEIKKNPDVAIVEEDREWVINWVEEEEETSVNAETLAKRALTTQSSATWGLGTVSHRSRGSTSYIYDTNAGTNTYAYVIDTGVRTTHNEFEGRAQAVYTAFSGDNADSVGHGTHVSGTIAGKTYGVSKKATIQAVKVFQGSSSSTSIILAGFNWAANDIISKSRTTRSVVNMSLGGGYSASFNNAVNSASQSGIISAIAAGNDGANAANTSPASATSAITVGAIDSNWAIASYSNYGTVLDIFAPGTGVLSAWYTSNSATNSISGTSMATPHIAGLVLYGISVNGVSGVSGVTNWLTSTATSGKITGSLRSSPNLIGNNGNSAQ</sequence>
<comment type="caution">
    <text evidence="11">The sequence shown here is derived from an EMBL/GenBank/DDBJ whole genome shotgun (WGS) entry which is preliminary data.</text>
</comment>
<dbReference type="Pfam" id="PF05922">
    <property type="entry name" value="Inhibitor_I9"/>
    <property type="match status" value="1"/>
</dbReference>
<keyword evidence="5 6" id="KW-0720">Serine protease</keyword>
<dbReference type="PROSITE" id="PS00138">
    <property type="entry name" value="SUBTILASE_SER"/>
    <property type="match status" value="1"/>
</dbReference>
<keyword evidence="3 8" id="KW-0732">Signal</keyword>
<evidence type="ECO:0000256" key="1">
    <source>
        <dbReference type="ARBA" id="ARBA00011073"/>
    </source>
</evidence>
<dbReference type="PRINTS" id="PR00723">
    <property type="entry name" value="SUBTILISIN"/>
</dbReference>
<dbReference type="Gene3D" id="3.40.50.200">
    <property type="entry name" value="Peptidase S8/S53 domain"/>
    <property type="match status" value="1"/>
</dbReference>
<dbReference type="AlphaFoldDB" id="A0A8H5YZH9"/>
<evidence type="ECO:0000259" key="10">
    <source>
        <dbReference type="Pfam" id="PF05922"/>
    </source>
</evidence>
<evidence type="ECO:0000313" key="12">
    <source>
        <dbReference type="Proteomes" id="UP000544331"/>
    </source>
</evidence>
<reference evidence="11 12" key="1">
    <citation type="submission" date="2020-05" db="EMBL/GenBank/DDBJ databases">
        <title>Identification and distribution of gene clusters putatively required for synthesis of sphingolipid metabolism inhibitors in phylogenetically diverse species of the filamentous fungus Fusarium.</title>
        <authorList>
            <person name="Kim H.-S."/>
            <person name="Busman M."/>
            <person name="Brown D.W."/>
            <person name="Divon H."/>
            <person name="Uhlig S."/>
            <person name="Proctor R.H."/>
        </authorList>
    </citation>
    <scope>NUCLEOTIDE SEQUENCE [LARGE SCALE GENOMIC DNA]</scope>
    <source>
        <strain evidence="11 12">NRRL 66235</strain>
    </source>
</reference>
<feature type="signal peptide" evidence="8">
    <location>
        <begin position="1"/>
        <end position="20"/>
    </location>
</feature>
<evidence type="ECO:0000256" key="4">
    <source>
        <dbReference type="ARBA" id="ARBA00022801"/>
    </source>
</evidence>
<dbReference type="PROSITE" id="PS00137">
    <property type="entry name" value="SUBTILASE_HIS"/>
    <property type="match status" value="1"/>
</dbReference>
<dbReference type="InterPro" id="IPR015500">
    <property type="entry name" value="Peptidase_S8_subtilisin-rel"/>
</dbReference>
<dbReference type="Gene3D" id="3.30.70.80">
    <property type="entry name" value="Peptidase S8 propeptide/proteinase inhibitor I9"/>
    <property type="match status" value="1"/>
</dbReference>
<organism evidence="11 12">
    <name type="scientific">Fusarium mundagurra</name>
    <dbReference type="NCBI Taxonomy" id="1567541"/>
    <lineage>
        <taxon>Eukaryota</taxon>
        <taxon>Fungi</taxon>
        <taxon>Dikarya</taxon>
        <taxon>Ascomycota</taxon>
        <taxon>Pezizomycotina</taxon>
        <taxon>Sordariomycetes</taxon>
        <taxon>Hypocreomycetidae</taxon>
        <taxon>Hypocreales</taxon>
        <taxon>Nectriaceae</taxon>
        <taxon>Fusarium</taxon>
        <taxon>Fusarium fujikuroi species complex</taxon>
    </lineage>
</organism>
<dbReference type="OrthoDB" id="206201at2759"/>
<evidence type="ECO:0000259" key="9">
    <source>
        <dbReference type="Pfam" id="PF00082"/>
    </source>
</evidence>
<dbReference type="InterPro" id="IPR050131">
    <property type="entry name" value="Peptidase_S8_subtilisin-like"/>
</dbReference>
<accession>A0A8H5YZH9</accession>
<keyword evidence="2 6" id="KW-0645">Protease</keyword>
<dbReference type="Pfam" id="PF00082">
    <property type="entry name" value="Peptidase_S8"/>
    <property type="match status" value="1"/>
</dbReference>
<proteinExistence type="inferred from homology"/>
<dbReference type="GO" id="GO:0006508">
    <property type="term" value="P:proteolysis"/>
    <property type="evidence" value="ECO:0007669"/>
    <property type="project" value="UniProtKB-KW"/>
</dbReference>
<dbReference type="EMBL" id="JAAOAN010000130">
    <property type="protein sequence ID" value="KAF5720381.1"/>
    <property type="molecule type" value="Genomic_DNA"/>
</dbReference>
<dbReference type="GO" id="GO:0004252">
    <property type="term" value="F:serine-type endopeptidase activity"/>
    <property type="evidence" value="ECO:0007669"/>
    <property type="project" value="UniProtKB-UniRule"/>
</dbReference>
<evidence type="ECO:0000256" key="2">
    <source>
        <dbReference type="ARBA" id="ARBA00022670"/>
    </source>
</evidence>
<evidence type="ECO:0000256" key="3">
    <source>
        <dbReference type="ARBA" id="ARBA00022729"/>
    </source>
</evidence>
<feature type="active site" description="Charge relay system" evidence="6">
    <location>
        <position position="362"/>
    </location>
</feature>
<dbReference type="PANTHER" id="PTHR43806:SF58">
    <property type="entry name" value="ALKALINE PROTEASE 1-RELATED"/>
    <property type="match status" value="1"/>
</dbReference>
<keyword evidence="12" id="KW-1185">Reference proteome</keyword>
<dbReference type="InterPro" id="IPR023828">
    <property type="entry name" value="Peptidase_S8_Ser-AS"/>
</dbReference>
<feature type="domain" description="Peptidase S8/S53" evidence="9">
    <location>
        <begin position="173"/>
        <end position="404"/>
    </location>
</feature>
<name>A0A8H5YZH9_9HYPO</name>
<dbReference type="Proteomes" id="UP000544331">
    <property type="component" value="Unassembled WGS sequence"/>
</dbReference>
<dbReference type="PROSITE" id="PS51892">
    <property type="entry name" value="SUBTILASE"/>
    <property type="match status" value="1"/>
</dbReference>
<feature type="domain" description="Inhibitor I9" evidence="10">
    <location>
        <begin position="36"/>
        <end position="113"/>
    </location>
</feature>
<dbReference type="GO" id="GO:0005576">
    <property type="term" value="C:extracellular region"/>
    <property type="evidence" value="ECO:0007669"/>
    <property type="project" value="UniProtKB-ARBA"/>
</dbReference>
<protein>
    <submittedName>
        <fullName evidence="11">Subtilisin</fullName>
    </submittedName>
</protein>
<dbReference type="PANTHER" id="PTHR43806">
    <property type="entry name" value="PEPTIDASE S8"/>
    <property type="match status" value="1"/>
</dbReference>
<evidence type="ECO:0000256" key="5">
    <source>
        <dbReference type="ARBA" id="ARBA00022825"/>
    </source>
</evidence>
<evidence type="ECO:0000256" key="8">
    <source>
        <dbReference type="SAM" id="SignalP"/>
    </source>
</evidence>
<feature type="active site" description="Charge relay system" evidence="6">
    <location>
        <position position="206"/>
    </location>
</feature>
<comment type="similarity">
    <text evidence="1 6 7">Belongs to the peptidase S8 family.</text>
</comment>
<dbReference type="FunFam" id="3.40.50.200:FF:000014">
    <property type="entry name" value="Proteinase K"/>
    <property type="match status" value="1"/>
</dbReference>
<feature type="chain" id="PRO_5034457754" evidence="8">
    <location>
        <begin position="21"/>
        <end position="419"/>
    </location>
</feature>
<gene>
    <name evidence="11" type="ORF">FMUND_4203</name>
</gene>
<evidence type="ECO:0000256" key="7">
    <source>
        <dbReference type="RuleBase" id="RU003355"/>
    </source>
</evidence>
<dbReference type="SUPFAM" id="SSF54897">
    <property type="entry name" value="Protease propeptides/inhibitors"/>
    <property type="match status" value="1"/>
</dbReference>
<dbReference type="InterPro" id="IPR022398">
    <property type="entry name" value="Peptidase_S8_His-AS"/>
</dbReference>
<dbReference type="InterPro" id="IPR000209">
    <property type="entry name" value="Peptidase_S8/S53_dom"/>
</dbReference>
<dbReference type="InterPro" id="IPR010259">
    <property type="entry name" value="S8pro/Inhibitor_I9"/>
</dbReference>
<evidence type="ECO:0000313" key="11">
    <source>
        <dbReference type="EMBL" id="KAF5720381.1"/>
    </source>
</evidence>
<dbReference type="InterPro" id="IPR023827">
    <property type="entry name" value="Peptidase_S8_Asp-AS"/>
</dbReference>
<dbReference type="InterPro" id="IPR037045">
    <property type="entry name" value="S8pro/Inhibitor_I9_sf"/>
</dbReference>